<dbReference type="RefSeq" id="WP_125569450.1">
    <property type="nucleotide sequence ID" value="NZ_AP019307.1"/>
</dbReference>
<comment type="cofactor">
    <cofactor evidence="1 10">
        <name>pyridoxal 5'-phosphate</name>
        <dbReference type="ChEBI" id="CHEBI:597326"/>
    </cofactor>
</comment>
<keyword evidence="13" id="KW-1185">Reference proteome</keyword>
<dbReference type="EC" id="2.8.1.7" evidence="3"/>
<dbReference type="InterPro" id="IPR015424">
    <property type="entry name" value="PyrdxlP-dep_Trfase"/>
</dbReference>
<evidence type="ECO:0000313" key="13">
    <source>
        <dbReference type="Proteomes" id="UP000271573"/>
    </source>
</evidence>
<evidence type="ECO:0000256" key="8">
    <source>
        <dbReference type="ARBA" id="ARBA00023014"/>
    </source>
</evidence>
<accession>A0A3G9IGH8</accession>
<sequence length="379" mass="38875">MTRVYLDHAASTPMIPAALQTLLELSGQVGNSASLHGSGRAARRVVEESREQVAAALGAHPTEVIFTSGGTESDNLAIKGMAWAARAADPARNRVVVSAVEHHAILDPAHWLHSAQGFEVDEIPVDGDGRPDIHMPFLGPDVAVASLMWANNETGTLQPIEDLVDAARTTGVLTHSDAVQAVGSVPVDFGASGLDALTVSGHKLGGPIGVGALLARRGLALTELAHGGAQERARSGTMNAPAIGAFAVAVEAAVADQSTFAARVGALRDHLVAGILASVPDATLNGGSDRLPTHANITFPGCGSDDLLMLLDASGVEVSTGSACTAGVPQPSHVLLAMGRSESDASSSLRFSLGRTTRADDIERAVAAAADAVRRLRHQ</sequence>
<keyword evidence="5" id="KW-0479">Metal-binding</keyword>
<keyword evidence="6" id="KW-0663">Pyridoxal phosphate</keyword>
<dbReference type="InterPro" id="IPR000192">
    <property type="entry name" value="Aminotrans_V_dom"/>
</dbReference>
<name>A0A3G9IGH8_9ACTN</name>
<evidence type="ECO:0000256" key="3">
    <source>
        <dbReference type="ARBA" id="ARBA00012239"/>
    </source>
</evidence>
<evidence type="ECO:0000256" key="1">
    <source>
        <dbReference type="ARBA" id="ARBA00001933"/>
    </source>
</evidence>
<dbReference type="FunFam" id="3.40.640.10:FF:000084">
    <property type="entry name" value="IscS-like cysteine desulfurase"/>
    <property type="match status" value="1"/>
</dbReference>
<keyword evidence="7" id="KW-0408">Iron</keyword>
<dbReference type="OrthoDB" id="9808002at2"/>
<dbReference type="PANTHER" id="PTHR11601">
    <property type="entry name" value="CYSTEINE DESULFURYLASE FAMILY MEMBER"/>
    <property type="match status" value="1"/>
</dbReference>
<comment type="catalytic activity">
    <reaction evidence="9">
        <text>(sulfur carrier)-H + L-cysteine = (sulfur carrier)-SH + L-alanine</text>
        <dbReference type="Rhea" id="RHEA:43892"/>
        <dbReference type="Rhea" id="RHEA-COMP:14737"/>
        <dbReference type="Rhea" id="RHEA-COMP:14739"/>
        <dbReference type="ChEBI" id="CHEBI:29917"/>
        <dbReference type="ChEBI" id="CHEBI:35235"/>
        <dbReference type="ChEBI" id="CHEBI:57972"/>
        <dbReference type="ChEBI" id="CHEBI:64428"/>
        <dbReference type="EC" id="2.8.1.7"/>
    </reaction>
</comment>
<evidence type="ECO:0000313" key="12">
    <source>
        <dbReference type="EMBL" id="BBH18097.1"/>
    </source>
</evidence>
<dbReference type="InterPro" id="IPR015422">
    <property type="entry name" value="PyrdxlP-dep_Trfase_small"/>
</dbReference>
<dbReference type="SUPFAM" id="SSF53383">
    <property type="entry name" value="PLP-dependent transferases"/>
    <property type="match status" value="1"/>
</dbReference>
<evidence type="ECO:0000256" key="7">
    <source>
        <dbReference type="ARBA" id="ARBA00023004"/>
    </source>
</evidence>
<dbReference type="AlphaFoldDB" id="A0A3G9IGH8"/>
<dbReference type="InterPro" id="IPR015421">
    <property type="entry name" value="PyrdxlP-dep_Trfase_major"/>
</dbReference>
<dbReference type="PROSITE" id="PS00595">
    <property type="entry name" value="AA_TRANSFER_CLASS_5"/>
    <property type="match status" value="1"/>
</dbReference>
<dbReference type="KEGG" id="nbe:Back2_23840"/>
<evidence type="ECO:0000259" key="11">
    <source>
        <dbReference type="Pfam" id="PF00266"/>
    </source>
</evidence>
<dbReference type="Gene3D" id="1.10.260.50">
    <property type="match status" value="1"/>
</dbReference>
<protein>
    <recommendedName>
        <fullName evidence="3">cysteine desulfurase</fullName>
        <ecNumber evidence="3">2.8.1.7</ecNumber>
    </recommendedName>
</protein>
<gene>
    <name evidence="12" type="primary">iscS</name>
    <name evidence="12" type="ORF">Back2_23840</name>
</gene>
<reference evidence="12 13" key="1">
    <citation type="submission" date="2018-11" db="EMBL/GenBank/DDBJ databases">
        <title>Complete genome sequence of Nocardioides baekrokdamisoli strain KCTC 39748.</title>
        <authorList>
            <person name="Kang S.W."/>
            <person name="Lee K.C."/>
            <person name="Kim K.K."/>
            <person name="Kim J.S."/>
            <person name="Kim D.S."/>
            <person name="Ko S.H."/>
            <person name="Yang S.H."/>
            <person name="Shin Y.K."/>
            <person name="Lee J.S."/>
        </authorList>
    </citation>
    <scope>NUCLEOTIDE SEQUENCE [LARGE SCALE GENOMIC DNA]</scope>
    <source>
        <strain evidence="12 13">KCTC 39748</strain>
    </source>
</reference>
<dbReference type="GO" id="GO:0046872">
    <property type="term" value="F:metal ion binding"/>
    <property type="evidence" value="ECO:0007669"/>
    <property type="project" value="UniProtKB-KW"/>
</dbReference>
<dbReference type="PIRSF" id="PIRSF005572">
    <property type="entry name" value="NifS"/>
    <property type="match status" value="1"/>
</dbReference>
<dbReference type="Proteomes" id="UP000271573">
    <property type="component" value="Chromosome"/>
</dbReference>
<dbReference type="Pfam" id="PF00266">
    <property type="entry name" value="Aminotran_5"/>
    <property type="match status" value="1"/>
</dbReference>
<dbReference type="InterPro" id="IPR016454">
    <property type="entry name" value="Cysteine_dSase"/>
</dbReference>
<organism evidence="12 13">
    <name type="scientific">Nocardioides baekrokdamisoli</name>
    <dbReference type="NCBI Taxonomy" id="1804624"/>
    <lineage>
        <taxon>Bacteria</taxon>
        <taxon>Bacillati</taxon>
        <taxon>Actinomycetota</taxon>
        <taxon>Actinomycetes</taxon>
        <taxon>Propionibacteriales</taxon>
        <taxon>Nocardioidaceae</taxon>
        <taxon>Nocardioides</taxon>
    </lineage>
</organism>
<dbReference type="GO" id="GO:0051536">
    <property type="term" value="F:iron-sulfur cluster binding"/>
    <property type="evidence" value="ECO:0007669"/>
    <property type="project" value="UniProtKB-KW"/>
</dbReference>
<feature type="domain" description="Aminotransferase class V" evidence="11">
    <location>
        <begin position="4"/>
        <end position="364"/>
    </location>
</feature>
<keyword evidence="8" id="KW-0411">Iron-sulfur</keyword>
<evidence type="ECO:0000256" key="6">
    <source>
        <dbReference type="ARBA" id="ARBA00022898"/>
    </source>
</evidence>
<keyword evidence="4" id="KW-0808">Transferase</keyword>
<dbReference type="Gene3D" id="3.40.640.10">
    <property type="entry name" value="Type I PLP-dependent aspartate aminotransferase-like (Major domain)"/>
    <property type="match status" value="1"/>
</dbReference>
<evidence type="ECO:0000256" key="9">
    <source>
        <dbReference type="ARBA" id="ARBA00050776"/>
    </source>
</evidence>
<proteinExistence type="inferred from homology"/>
<dbReference type="InterPro" id="IPR020578">
    <property type="entry name" value="Aminotrans_V_PyrdxlP_BS"/>
</dbReference>
<evidence type="ECO:0000256" key="4">
    <source>
        <dbReference type="ARBA" id="ARBA00022679"/>
    </source>
</evidence>
<comment type="similarity">
    <text evidence="2">Belongs to the class-V pyridoxal-phosphate-dependent aminotransferase family. NifS/IscS subfamily.</text>
</comment>
<evidence type="ECO:0000256" key="10">
    <source>
        <dbReference type="RuleBase" id="RU004504"/>
    </source>
</evidence>
<dbReference type="GO" id="GO:0031071">
    <property type="term" value="F:cysteine desulfurase activity"/>
    <property type="evidence" value="ECO:0007669"/>
    <property type="project" value="UniProtKB-EC"/>
</dbReference>
<dbReference type="Gene3D" id="3.90.1150.10">
    <property type="entry name" value="Aspartate Aminotransferase, domain 1"/>
    <property type="match status" value="1"/>
</dbReference>
<evidence type="ECO:0000256" key="5">
    <source>
        <dbReference type="ARBA" id="ARBA00022723"/>
    </source>
</evidence>
<evidence type="ECO:0000256" key="2">
    <source>
        <dbReference type="ARBA" id="ARBA00006490"/>
    </source>
</evidence>
<dbReference type="PANTHER" id="PTHR11601:SF34">
    <property type="entry name" value="CYSTEINE DESULFURASE"/>
    <property type="match status" value="1"/>
</dbReference>
<dbReference type="EMBL" id="AP019307">
    <property type="protein sequence ID" value="BBH18097.1"/>
    <property type="molecule type" value="Genomic_DNA"/>
</dbReference>